<dbReference type="EMBL" id="QDDR01000003">
    <property type="protein sequence ID" value="PVE48073.1"/>
    <property type="molecule type" value="Genomic_DNA"/>
</dbReference>
<evidence type="ECO:0000313" key="4">
    <source>
        <dbReference type="Proteomes" id="UP000244810"/>
    </source>
</evidence>
<dbReference type="GO" id="GO:0016020">
    <property type="term" value="C:membrane"/>
    <property type="evidence" value="ECO:0007669"/>
    <property type="project" value="TreeGrafter"/>
</dbReference>
<accession>A0A2T7UTI9</accession>
<dbReference type="PANTHER" id="PTHR44196">
    <property type="entry name" value="DEHYDROGENASE/REDUCTASE SDR FAMILY MEMBER 7B"/>
    <property type="match status" value="1"/>
</dbReference>
<dbReference type="PRINTS" id="PR00081">
    <property type="entry name" value="GDHRDH"/>
</dbReference>
<dbReference type="SUPFAM" id="SSF51735">
    <property type="entry name" value="NAD(P)-binding Rossmann-fold domains"/>
    <property type="match status" value="1"/>
</dbReference>
<dbReference type="InterPro" id="IPR002347">
    <property type="entry name" value="SDR_fam"/>
</dbReference>
<evidence type="ECO:0000256" key="1">
    <source>
        <dbReference type="ARBA" id="ARBA00006484"/>
    </source>
</evidence>
<evidence type="ECO:0000313" key="3">
    <source>
        <dbReference type="EMBL" id="PVE48073.1"/>
    </source>
</evidence>
<dbReference type="PANTHER" id="PTHR44196:SF1">
    <property type="entry name" value="DEHYDROGENASE_REDUCTASE SDR FAMILY MEMBER 7B"/>
    <property type="match status" value="1"/>
</dbReference>
<gene>
    <name evidence="3" type="ORF">DDE23_08020</name>
</gene>
<dbReference type="Gene3D" id="3.40.50.720">
    <property type="entry name" value="NAD(P)-binding Rossmann-like Domain"/>
    <property type="match status" value="1"/>
</dbReference>
<name>A0A2T7UTI9_9RHOB</name>
<keyword evidence="4" id="KW-1185">Reference proteome</keyword>
<dbReference type="InterPro" id="IPR036291">
    <property type="entry name" value="NAD(P)-bd_dom_sf"/>
</dbReference>
<dbReference type="AlphaFoldDB" id="A0A2T7UTI9"/>
<keyword evidence="2" id="KW-0560">Oxidoreductase</keyword>
<evidence type="ECO:0000256" key="2">
    <source>
        <dbReference type="ARBA" id="ARBA00023002"/>
    </source>
</evidence>
<dbReference type="GO" id="GO:0016491">
    <property type="term" value="F:oxidoreductase activity"/>
    <property type="evidence" value="ECO:0007669"/>
    <property type="project" value="UniProtKB-KW"/>
</dbReference>
<reference evidence="3 4" key="1">
    <citation type="journal article" date="2011" name="Syst. Appl. Microbiol.">
        <title>Defluviimonas denitrificans gen. nov., sp. nov., and Pararhodobacter aggregans gen. nov., sp. nov., non-phototrophic Rhodobacteraceae from the biofilter of a marine aquaculture.</title>
        <authorList>
            <person name="Foesel B.U."/>
            <person name="Drake H.L."/>
            <person name="Schramm A."/>
        </authorList>
    </citation>
    <scope>NUCLEOTIDE SEQUENCE [LARGE SCALE GENOMIC DNA]</scope>
    <source>
        <strain evidence="3 4">D1-19</strain>
    </source>
</reference>
<dbReference type="InterPro" id="IPR020904">
    <property type="entry name" value="Sc_DH/Rdtase_CS"/>
</dbReference>
<protein>
    <submittedName>
        <fullName evidence="3">Short-chain dehydrogenase</fullName>
    </submittedName>
</protein>
<dbReference type="OrthoDB" id="335726at2"/>
<dbReference type="Proteomes" id="UP000244810">
    <property type="component" value="Unassembled WGS sequence"/>
</dbReference>
<organism evidence="3 4">
    <name type="scientific">Pararhodobacter aggregans</name>
    <dbReference type="NCBI Taxonomy" id="404875"/>
    <lineage>
        <taxon>Bacteria</taxon>
        <taxon>Pseudomonadati</taxon>
        <taxon>Pseudomonadota</taxon>
        <taxon>Alphaproteobacteria</taxon>
        <taxon>Rhodobacterales</taxon>
        <taxon>Paracoccaceae</taxon>
        <taxon>Pararhodobacter</taxon>
    </lineage>
</organism>
<dbReference type="PROSITE" id="PS00061">
    <property type="entry name" value="ADH_SHORT"/>
    <property type="match status" value="1"/>
</dbReference>
<sequence>MKDQRWWLIGASEGLGRALATAMAAEGARLILSARGEERLRALAGDLDARALPLDVSDPAAVATAAEAAGPVDGLIYLAGAYWPMTAQEWDSVRIETMLDVNLNGAVRVLGHVLPGMIARNQGRVVLTGSLAGFRGLPGSLGYGQSKAALMNLGQSLQADLRGTGVRVQLVNPGFIRTRLTDRNDFSMPFLMEPEDAAARVLGAIRSGRPATSFPMLFSWLFRAGRLLPTPLWNRLFARS</sequence>
<dbReference type="RefSeq" id="WP_107751447.1">
    <property type="nucleotide sequence ID" value="NZ_QBKF01000004.1"/>
</dbReference>
<proteinExistence type="inferred from homology"/>
<comment type="caution">
    <text evidence="3">The sequence shown here is derived from an EMBL/GenBank/DDBJ whole genome shotgun (WGS) entry which is preliminary data.</text>
</comment>
<dbReference type="Pfam" id="PF00106">
    <property type="entry name" value="adh_short"/>
    <property type="match status" value="1"/>
</dbReference>
<comment type="similarity">
    <text evidence="1">Belongs to the short-chain dehydrogenases/reductases (SDR) family.</text>
</comment>